<dbReference type="SUPFAM" id="SSF160240">
    <property type="entry name" value="Cation efflux protein cytoplasmic domain-like"/>
    <property type="match status" value="1"/>
</dbReference>
<dbReference type="PANTHER" id="PTHR13414">
    <property type="entry name" value="HUEL-CATION TRANSPORTER"/>
    <property type="match status" value="1"/>
</dbReference>
<evidence type="ECO:0000256" key="4">
    <source>
        <dbReference type="ARBA" id="ARBA00022989"/>
    </source>
</evidence>
<feature type="domain" description="Cation efflux protein cytoplasmic" evidence="8">
    <location>
        <begin position="226"/>
        <end position="300"/>
    </location>
</feature>
<evidence type="ECO:0000313" key="11">
    <source>
        <dbReference type="Proteomes" id="UP000068137"/>
    </source>
</evidence>
<evidence type="ECO:0000256" key="1">
    <source>
        <dbReference type="ARBA" id="ARBA00004141"/>
    </source>
</evidence>
<dbReference type="KEGG" id="cbq:AL705_06485"/>
<dbReference type="GO" id="GO:0016020">
    <property type="term" value="C:membrane"/>
    <property type="evidence" value="ECO:0007669"/>
    <property type="project" value="UniProtKB-SubCell"/>
</dbReference>
<feature type="transmembrane region" description="Helical" evidence="6">
    <location>
        <begin position="76"/>
        <end position="97"/>
    </location>
</feature>
<dbReference type="Proteomes" id="UP000068137">
    <property type="component" value="Chromosome"/>
</dbReference>
<evidence type="ECO:0000313" key="9">
    <source>
        <dbReference type="EMBL" id="ALE19267.1"/>
    </source>
</evidence>
<evidence type="ECO:0000259" key="8">
    <source>
        <dbReference type="Pfam" id="PF16916"/>
    </source>
</evidence>
<dbReference type="SUPFAM" id="SSF161111">
    <property type="entry name" value="Cation efflux protein transmembrane domain-like"/>
    <property type="match status" value="1"/>
</dbReference>
<dbReference type="OrthoDB" id="9806522at2"/>
<evidence type="ECO:0000313" key="10">
    <source>
        <dbReference type="EMBL" id="VHO01304.1"/>
    </source>
</evidence>
<dbReference type="STRING" id="1528099.AL705_06485"/>
<dbReference type="EMBL" id="CP012390">
    <property type="protein sequence ID" value="ALE19267.1"/>
    <property type="molecule type" value="Genomic_DNA"/>
</dbReference>
<dbReference type="EMBL" id="LR584267">
    <property type="protein sequence ID" value="VHO01304.1"/>
    <property type="molecule type" value="Genomic_DNA"/>
</dbReference>
<keyword evidence="2" id="KW-0813">Transport</keyword>
<protein>
    <submittedName>
        <fullName evidence="9">Cation diffusion facilitator family transporter</fullName>
    </submittedName>
</protein>
<dbReference type="Pfam" id="PF16916">
    <property type="entry name" value="ZT_dimer"/>
    <property type="match status" value="1"/>
</dbReference>
<evidence type="ECO:0000256" key="3">
    <source>
        <dbReference type="ARBA" id="ARBA00022692"/>
    </source>
</evidence>
<evidence type="ECO:0000256" key="2">
    <source>
        <dbReference type="ARBA" id="ARBA00022448"/>
    </source>
</evidence>
<dbReference type="Pfam" id="PF01545">
    <property type="entry name" value="Cation_efflux"/>
    <property type="match status" value="1"/>
</dbReference>
<sequence length="310" mass="33184">MSASGGKKAIVAALLANLGIAIAKFVGFLVTGAASMMAEAIHSVADTSNQILLLIGDKRAEKAPDRTHQFGYARNIYFYGFIVALVIFLLGGVFSAGEGAEKIMHSLQGTEEGGNHLVAIIILVVVLALESFSLATAVKEAKKVKGDYSWWQFIRHSHEPSLIVLIMEDSGALIGLVLALIGVSVSWATGNNVWDGVGALCIGVLLIIIAIVLIVEMKSMLIGESLDEEDFDRLVAALESVPQVQRVIYCQTEFLGPAEVLVAAKIGVSPELSSAELALAIDEAEAAVRRTDQKHYRIFIEPDIDQLQKG</sequence>
<keyword evidence="4 6" id="KW-1133">Transmembrane helix</keyword>
<name>A0A0M5L1I6_9ACTN</name>
<evidence type="ECO:0000256" key="6">
    <source>
        <dbReference type="SAM" id="Phobius"/>
    </source>
</evidence>
<keyword evidence="5 6" id="KW-0472">Membrane</keyword>
<reference evidence="10 12" key="3">
    <citation type="submission" date="2019-04" db="EMBL/GenBank/DDBJ databases">
        <authorList>
            <person name="Seth-Smith MB H."/>
            <person name="Seth-Smith H."/>
        </authorList>
    </citation>
    <scope>NUCLEOTIDE SEQUENCE [LARGE SCALE GENOMIC DNA]</scope>
    <source>
        <strain evidence="10">USB-603019</strain>
    </source>
</reference>
<dbReference type="RefSeq" id="WP_053962310.1">
    <property type="nucleotide sequence ID" value="NZ_CAJPTR010000005.1"/>
</dbReference>
<keyword evidence="3 6" id="KW-0812">Transmembrane</keyword>
<dbReference type="InterPro" id="IPR058533">
    <property type="entry name" value="Cation_efflux_TM"/>
</dbReference>
<dbReference type="AlphaFoldDB" id="A0A0M5L1I6"/>
<feature type="transmembrane region" description="Helical" evidence="6">
    <location>
        <begin position="9"/>
        <end position="30"/>
    </location>
</feature>
<dbReference type="PANTHER" id="PTHR13414:SF9">
    <property type="entry name" value="PROTON-COUPLED ZINC ANTIPORTER SLC30A9, MITOCHONDRIAL"/>
    <property type="match status" value="1"/>
</dbReference>
<proteinExistence type="predicted"/>
<dbReference type="NCBIfam" id="TIGR01297">
    <property type="entry name" value="CDF"/>
    <property type="match status" value="1"/>
</dbReference>
<dbReference type="InterPro" id="IPR040177">
    <property type="entry name" value="SLC30A9"/>
</dbReference>
<dbReference type="InterPro" id="IPR036837">
    <property type="entry name" value="Cation_efflux_CTD_sf"/>
</dbReference>
<dbReference type="InterPro" id="IPR027470">
    <property type="entry name" value="Cation_efflux_CTD"/>
</dbReference>
<feature type="transmembrane region" description="Helical" evidence="6">
    <location>
        <begin position="117"/>
        <end position="138"/>
    </location>
</feature>
<evidence type="ECO:0000256" key="5">
    <source>
        <dbReference type="ARBA" id="ARBA00023136"/>
    </source>
</evidence>
<reference evidence="9 11" key="1">
    <citation type="journal article" date="2015" name="Genome Announc.">
        <title>Complete Genome Sequences for Two Strains of a Novel Fastidious, Partially Acid-Fast, Gram-Positive Corynebacterineae Bacterium, Derived from Human Clinical Samples.</title>
        <authorList>
            <person name="Nicholson A.C."/>
            <person name="Bell M."/>
            <person name="Humrighouse B.W."/>
            <person name="McQuiston J.R."/>
        </authorList>
    </citation>
    <scope>NUCLEOTIDE SEQUENCE [LARGE SCALE GENOMIC DNA]</scope>
    <source>
        <strain evidence="9 11">X1698</strain>
    </source>
</reference>
<dbReference type="GO" id="GO:0006829">
    <property type="term" value="P:zinc ion transport"/>
    <property type="evidence" value="ECO:0007669"/>
    <property type="project" value="InterPro"/>
</dbReference>
<dbReference type="Gene3D" id="1.20.1510.10">
    <property type="entry name" value="Cation efflux protein transmembrane domain"/>
    <property type="match status" value="1"/>
</dbReference>
<reference evidence="9" key="2">
    <citation type="journal article" date="2016" name="Int. J. Syst. Evol. Microbiol.">
        <title>Lawsonella clevelandensis gen. nov., sp. nov., a new member of the suborder Corynebacterineae isolated from human abscesses.</title>
        <authorList>
            <person name="Bell M.E."/>
            <person name="Bernard K.A."/>
            <person name="Harrington S.M."/>
            <person name="Patel N.B."/>
            <person name="Tucker T.A."/>
            <person name="Metcalfe M.G."/>
            <person name="McQuiston J.R."/>
        </authorList>
    </citation>
    <scope>NUCLEOTIDE SEQUENCE</scope>
    <source>
        <strain evidence="9">X1698</strain>
    </source>
</reference>
<comment type="subcellular location">
    <subcellularLocation>
        <location evidence="1">Membrane</location>
        <topology evidence="1">Multi-pass membrane protein</topology>
    </subcellularLocation>
</comment>
<feature type="transmembrane region" description="Helical" evidence="6">
    <location>
        <begin position="193"/>
        <end position="215"/>
    </location>
</feature>
<feature type="transmembrane region" description="Helical" evidence="6">
    <location>
        <begin position="162"/>
        <end position="187"/>
    </location>
</feature>
<accession>A0A0M5L1I6</accession>
<dbReference type="PATRIC" id="fig|1528099.3.peg.1280"/>
<keyword evidence="12" id="KW-1185">Reference proteome</keyword>
<evidence type="ECO:0000313" key="12">
    <source>
        <dbReference type="Proteomes" id="UP000324288"/>
    </source>
</evidence>
<dbReference type="InterPro" id="IPR002524">
    <property type="entry name" value="Cation_efflux"/>
</dbReference>
<gene>
    <name evidence="9" type="ORF">AL705_06485</name>
    <name evidence="10" type="ORF">LC603019_01284</name>
</gene>
<dbReference type="InterPro" id="IPR027469">
    <property type="entry name" value="Cation_efflux_TMD_sf"/>
</dbReference>
<dbReference type="GeneID" id="84895187"/>
<evidence type="ECO:0000259" key="7">
    <source>
        <dbReference type="Pfam" id="PF01545"/>
    </source>
</evidence>
<dbReference type="GO" id="GO:0008324">
    <property type="term" value="F:monoatomic cation transmembrane transporter activity"/>
    <property type="evidence" value="ECO:0007669"/>
    <property type="project" value="InterPro"/>
</dbReference>
<dbReference type="Proteomes" id="UP000324288">
    <property type="component" value="Chromosome"/>
</dbReference>
<organism evidence="9 11">
    <name type="scientific">Lawsonella clevelandensis</name>
    <dbReference type="NCBI Taxonomy" id="1528099"/>
    <lineage>
        <taxon>Bacteria</taxon>
        <taxon>Bacillati</taxon>
        <taxon>Actinomycetota</taxon>
        <taxon>Actinomycetes</taxon>
        <taxon>Mycobacteriales</taxon>
        <taxon>Lawsonellaceae</taxon>
        <taxon>Lawsonella</taxon>
    </lineage>
</organism>
<feature type="domain" description="Cation efflux protein transmembrane" evidence="7">
    <location>
        <begin position="11"/>
        <end position="221"/>
    </location>
</feature>